<evidence type="ECO:0000256" key="14">
    <source>
        <dbReference type="SAM" id="Phobius"/>
    </source>
</evidence>
<keyword evidence="4" id="KW-1003">Cell membrane</keyword>
<feature type="transmembrane region" description="Helical" evidence="14">
    <location>
        <begin position="285"/>
        <end position="306"/>
    </location>
</feature>
<evidence type="ECO:0000256" key="13">
    <source>
        <dbReference type="ARBA" id="ARBA00023136"/>
    </source>
</evidence>
<dbReference type="InterPro" id="IPR036097">
    <property type="entry name" value="HisK_dim/P_sf"/>
</dbReference>
<evidence type="ECO:0000256" key="4">
    <source>
        <dbReference type="ARBA" id="ARBA00022475"/>
    </source>
</evidence>
<feature type="domain" description="Histidine kinase" evidence="15">
    <location>
        <begin position="1040"/>
        <end position="1251"/>
    </location>
</feature>
<feature type="transmembrane region" description="Helical" evidence="14">
    <location>
        <begin position="364"/>
        <end position="388"/>
    </location>
</feature>
<evidence type="ECO:0000256" key="10">
    <source>
        <dbReference type="ARBA" id="ARBA00022840"/>
    </source>
</evidence>
<feature type="transmembrane region" description="Helical" evidence="14">
    <location>
        <begin position="457"/>
        <end position="478"/>
    </location>
</feature>
<dbReference type="SMART" id="SM00387">
    <property type="entry name" value="HATPase_c"/>
    <property type="match status" value="1"/>
</dbReference>
<accession>A0ABW6A5B7</accession>
<dbReference type="InterPro" id="IPR050398">
    <property type="entry name" value="HssS/ArlS-like"/>
</dbReference>
<evidence type="ECO:0000256" key="3">
    <source>
        <dbReference type="ARBA" id="ARBA00012438"/>
    </source>
</evidence>
<keyword evidence="10 17" id="KW-0067">ATP-binding</keyword>
<evidence type="ECO:0000256" key="8">
    <source>
        <dbReference type="ARBA" id="ARBA00022741"/>
    </source>
</evidence>
<dbReference type="InterPro" id="IPR003594">
    <property type="entry name" value="HATPase_dom"/>
</dbReference>
<dbReference type="PANTHER" id="PTHR45528:SF1">
    <property type="entry name" value="SENSOR HISTIDINE KINASE CPXA"/>
    <property type="match status" value="1"/>
</dbReference>
<comment type="subcellular location">
    <subcellularLocation>
        <location evidence="2">Cell membrane</location>
        <topology evidence="2">Multi-pass membrane protein</topology>
    </subcellularLocation>
</comment>
<dbReference type="InterPro" id="IPR004358">
    <property type="entry name" value="Sig_transdc_His_kin-like_C"/>
</dbReference>
<dbReference type="CDD" id="cd00075">
    <property type="entry name" value="HATPase"/>
    <property type="match status" value="1"/>
</dbReference>
<dbReference type="PANTHER" id="PTHR45528">
    <property type="entry name" value="SENSOR HISTIDINE KINASE CPXA"/>
    <property type="match status" value="1"/>
</dbReference>
<feature type="domain" description="HAMP" evidence="16">
    <location>
        <begin position="971"/>
        <end position="1023"/>
    </location>
</feature>
<keyword evidence="12" id="KW-0902">Two-component regulatory system</keyword>
<dbReference type="Gene3D" id="1.10.287.130">
    <property type="match status" value="1"/>
</dbReference>
<evidence type="ECO:0000256" key="11">
    <source>
        <dbReference type="ARBA" id="ARBA00022989"/>
    </source>
</evidence>
<comment type="caution">
    <text evidence="17">The sequence shown here is derived from an EMBL/GenBank/DDBJ whole genome shotgun (WGS) entry which is preliminary data.</text>
</comment>
<dbReference type="SMART" id="SM00388">
    <property type="entry name" value="HisKA"/>
    <property type="match status" value="1"/>
</dbReference>
<dbReference type="RefSeq" id="WP_386097096.1">
    <property type="nucleotide sequence ID" value="NZ_JBHUOZ010000001.1"/>
</dbReference>
<dbReference type="Gene3D" id="6.10.340.10">
    <property type="match status" value="1"/>
</dbReference>
<feature type="transmembrane region" description="Helical" evidence="14">
    <location>
        <begin position="724"/>
        <end position="750"/>
    </location>
</feature>
<name>A0ABW6A5B7_9BACT</name>
<evidence type="ECO:0000256" key="5">
    <source>
        <dbReference type="ARBA" id="ARBA00022553"/>
    </source>
</evidence>
<feature type="transmembrane region" description="Helical" evidence="14">
    <location>
        <begin position="327"/>
        <end position="352"/>
    </location>
</feature>
<feature type="transmembrane region" description="Helical" evidence="14">
    <location>
        <begin position="213"/>
        <end position="232"/>
    </location>
</feature>
<feature type="transmembrane region" description="Helical" evidence="14">
    <location>
        <begin position="400"/>
        <end position="422"/>
    </location>
</feature>
<dbReference type="Pfam" id="PF00512">
    <property type="entry name" value="HisKA"/>
    <property type="match status" value="1"/>
</dbReference>
<dbReference type="GO" id="GO:0005524">
    <property type="term" value="F:ATP binding"/>
    <property type="evidence" value="ECO:0007669"/>
    <property type="project" value="UniProtKB-KW"/>
</dbReference>
<dbReference type="Pfam" id="PF02518">
    <property type="entry name" value="HATPase_c"/>
    <property type="match status" value="1"/>
</dbReference>
<evidence type="ECO:0000313" key="18">
    <source>
        <dbReference type="Proteomes" id="UP001597511"/>
    </source>
</evidence>
<evidence type="ECO:0000256" key="12">
    <source>
        <dbReference type="ARBA" id="ARBA00023012"/>
    </source>
</evidence>
<dbReference type="PRINTS" id="PR00344">
    <property type="entry name" value="BCTRLSENSOR"/>
</dbReference>
<evidence type="ECO:0000256" key="9">
    <source>
        <dbReference type="ARBA" id="ARBA00022777"/>
    </source>
</evidence>
<gene>
    <name evidence="17" type="ORF">ACFS6H_08160</name>
</gene>
<comment type="catalytic activity">
    <reaction evidence="1">
        <text>ATP + protein L-histidine = ADP + protein N-phospho-L-histidine.</text>
        <dbReference type="EC" id="2.7.13.3"/>
    </reaction>
</comment>
<evidence type="ECO:0000313" key="17">
    <source>
        <dbReference type="EMBL" id="MFD2919675.1"/>
    </source>
</evidence>
<dbReference type="CDD" id="cd00082">
    <property type="entry name" value="HisKA"/>
    <property type="match status" value="1"/>
</dbReference>
<dbReference type="Proteomes" id="UP001597511">
    <property type="component" value="Unassembled WGS sequence"/>
</dbReference>
<feature type="transmembrane region" description="Helical" evidence="14">
    <location>
        <begin position="947"/>
        <end position="969"/>
    </location>
</feature>
<reference evidence="18" key="1">
    <citation type="journal article" date="2019" name="Int. J. Syst. Evol. Microbiol.">
        <title>The Global Catalogue of Microorganisms (GCM) 10K type strain sequencing project: providing services to taxonomists for standard genome sequencing and annotation.</title>
        <authorList>
            <consortium name="The Broad Institute Genomics Platform"/>
            <consortium name="The Broad Institute Genome Sequencing Center for Infectious Disease"/>
            <person name="Wu L."/>
            <person name="Ma J."/>
        </authorList>
    </citation>
    <scope>NUCLEOTIDE SEQUENCE [LARGE SCALE GENOMIC DNA]</scope>
    <source>
        <strain evidence="18">KCTC 23299</strain>
    </source>
</reference>
<organism evidence="17 18">
    <name type="scientific">Terrimonas rubra</name>
    <dbReference type="NCBI Taxonomy" id="1035890"/>
    <lineage>
        <taxon>Bacteria</taxon>
        <taxon>Pseudomonadati</taxon>
        <taxon>Bacteroidota</taxon>
        <taxon>Chitinophagia</taxon>
        <taxon>Chitinophagales</taxon>
        <taxon>Chitinophagaceae</taxon>
        <taxon>Terrimonas</taxon>
    </lineage>
</organism>
<keyword evidence="9" id="KW-0418">Kinase</keyword>
<proteinExistence type="predicted"/>
<keyword evidence="6" id="KW-0808">Transferase</keyword>
<keyword evidence="11 14" id="KW-1133">Transmembrane helix</keyword>
<dbReference type="InterPro" id="IPR003661">
    <property type="entry name" value="HisK_dim/P_dom"/>
</dbReference>
<dbReference type="PROSITE" id="PS50109">
    <property type="entry name" value="HIS_KIN"/>
    <property type="match status" value="1"/>
</dbReference>
<dbReference type="Gene3D" id="3.30.565.10">
    <property type="entry name" value="Histidine kinase-like ATPase, C-terminal domain"/>
    <property type="match status" value="1"/>
</dbReference>
<feature type="transmembrane region" description="Helical" evidence="14">
    <location>
        <begin position="771"/>
        <end position="791"/>
    </location>
</feature>
<dbReference type="InterPro" id="IPR005467">
    <property type="entry name" value="His_kinase_dom"/>
</dbReference>
<keyword evidence="5" id="KW-0597">Phosphoprotein</keyword>
<dbReference type="SUPFAM" id="SSF55874">
    <property type="entry name" value="ATPase domain of HSP90 chaperone/DNA topoisomerase II/histidine kinase"/>
    <property type="match status" value="1"/>
</dbReference>
<evidence type="ECO:0000259" key="16">
    <source>
        <dbReference type="PROSITE" id="PS50885"/>
    </source>
</evidence>
<keyword evidence="18" id="KW-1185">Reference proteome</keyword>
<dbReference type="PROSITE" id="PS50885">
    <property type="entry name" value="HAMP"/>
    <property type="match status" value="1"/>
</dbReference>
<keyword evidence="7 14" id="KW-0812">Transmembrane</keyword>
<keyword evidence="8" id="KW-0547">Nucleotide-binding</keyword>
<protein>
    <recommendedName>
        <fullName evidence="3">histidine kinase</fullName>
        <ecNumber evidence="3">2.7.13.3</ecNumber>
    </recommendedName>
</protein>
<dbReference type="EC" id="2.7.13.3" evidence="3"/>
<dbReference type="EMBL" id="JBHUOZ010000001">
    <property type="protein sequence ID" value="MFD2919675.1"/>
    <property type="molecule type" value="Genomic_DNA"/>
</dbReference>
<evidence type="ECO:0000256" key="7">
    <source>
        <dbReference type="ARBA" id="ARBA00022692"/>
    </source>
</evidence>
<feature type="transmembrane region" description="Helical" evidence="14">
    <location>
        <begin position="244"/>
        <end position="265"/>
    </location>
</feature>
<dbReference type="InterPro" id="IPR003660">
    <property type="entry name" value="HAMP_dom"/>
</dbReference>
<keyword evidence="13 14" id="KW-0472">Membrane</keyword>
<dbReference type="InterPro" id="IPR036890">
    <property type="entry name" value="HATPase_C_sf"/>
</dbReference>
<evidence type="ECO:0000259" key="15">
    <source>
        <dbReference type="PROSITE" id="PS50109"/>
    </source>
</evidence>
<evidence type="ECO:0000256" key="1">
    <source>
        <dbReference type="ARBA" id="ARBA00000085"/>
    </source>
</evidence>
<evidence type="ECO:0000256" key="6">
    <source>
        <dbReference type="ARBA" id="ARBA00022679"/>
    </source>
</evidence>
<dbReference type="SUPFAM" id="SSF47384">
    <property type="entry name" value="Homodimeric domain of signal transducing histidine kinase"/>
    <property type="match status" value="1"/>
</dbReference>
<evidence type="ECO:0000256" key="2">
    <source>
        <dbReference type="ARBA" id="ARBA00004651"/>
    </source>
</evidence>
<sequence length="1254" mass="143118">MARNKNNMLSRYTLVIVALAFFAASFITEKIYFSKPAIIGDIAQAEQYLKRESKRFDHFLSDTNLLRKLALHTNNLKDIEETAYTNLSVFLYKEAPYEPNLLYWSTQKILPPQEVLDEENGEYFYKLTNGEYYVIKKPVPTLPGVTAYGMVLVRSSFFIQTDYLPHEFAFNATAENRIAIADKATDYPVKTEAGKTLFYLDKKAADNILKTNWITILLRLCGLFLLLLAMQANADRLSNARSPWAGISVVAITLIGLRAICYLYPDFFNLRQYELFDPAIYGSNVIQRSLGDLLINTTIFSWIIIYSWFKLQQRPINFSGWKKRKTWAIGIICLASLIASTFFIAATIRSIVADSKISFDVTDFFSLTIYTGFGFLVLANLSLSYYYFTQLLFRAMIVVFKGRTFLIYMAIGFSGLIYLTFNSSNKDVLFYLPVLLWLIGYTWLVSRDGLILYRIRFNIAGILFWIFVFCTSISVIMLHENKNAEWARRKFYIQKIAEQYDPSSENLMSIAIAYLDNDFLSHNFHRFSDSADNREIRDSIINSSYSGYRDKFTTNLFVYDSLNNPVNNTESSTYNDLSTIIKVQSRPTGISDLFYYETSFDKYAYITERVIRDSAGSRMGSFFFVSIPKKYSSDALFPELFRQFKKNDPESSPIYSYAVYNAGRLMTSTGKYPFPTWLSQDQVPKDQFVTRPNGDYDELWYRASNEKVAVMVRKRDTLIESISLFSYLFCAFLLLVAIVKLLSILFKYGYKVRELRSVFYVSIRNQVHNTFIFVSLFSFVVIGVATISFFINRYEKNNSDKLSRTMNIMLNQMQQEMGIGANLLTGAEADEKDSLVAEQGRVEKILEEVSDIHGVDVNIYDLSGDLKVSSQKEVYTQGVLSSKIDPVAFYNLSKLRYVQHVQKEKIGRLSYLSVYAPVRDQNGLVYAYLGIPYFTSEQELKQEISNFLITIIILNAFIFLIAGVIALIITNRITRSFSLISLKMREVNLSKNNEKIDWPRNDEIGQLVSEYNTMVGKLDESATALAKSEREGAWREMARQVAHEIKNPLTPMKLSLQYLQKAINSNHPDVAKLSQNVANTLVEQIDHLSKIASDFSQFANIGNVKVEVFDVHDKIKKQIDLHSANNAVTIHWKPVPQPVYIAADRTQMNRLFTNLMINAIDALGQKEDATITISESLSETAILISIADNGAGIPKEFQANIFTPNFTTKTSGTGLGLAMCKGIVEQAHGDIWFTTTENVGTTFFVQLPLLKEEV</sequence>